<evidence type="ECO:0008006" key="4">
    <source>
        <dbReference type="Google" id="ProtNLM"/>
    </source>
</evidence>
<accession>A0A7J8KAI7</accession>
<dbReference type="Proteomes" id="UP000593571">
    <property type="component" value="Unassembled WGS sequence"/>
</dbReference>
<reference evidence="2 3" key="1">
    <citation type="journal article" date="2020" name="Nature">
        <title>Six reference-quality genomes reveal evolution of bat adaptations.</title>
        <authorList>
            <person name="Jebb D."/>
            <person name="Huang Z."/>
            <person name="Pippel M."/>
            <person name="Hughes G.M."/>
            <person name="Lavrichenko K."/>
            <person name="Devanna P."/>
            <person name="Winkler S."/>
            <person name="Jermiin L.S."/>
            <person name="Skirmuntt E.C."/>
            <person name="Katzourakis A."/>
            <person name="Burkitt-Gray L."/>
            <person name="Ray D.A."/>
            <person name="Sullivan K.A.M."/>
            <person name="Roscito J.G."/>
            <person name="Kirilenko B.M."/>
            <person name="Davalos L.M."/>
            <person name="Corthals A.P."/>
            <person name="Power M.L."/>
            <person name="Jones G."/>
            <person name="Ransome R.D."/>
            <person name="Dechmann D.K.N."/>
            <person name="Locatelli A.G."/>
            <person name="Puechmaille S.J."/>
            <person name="Fedrigo O."/>
            <person name="Jarvis E.D."/>
            <person name="Hiller M."/>
            <person name="Vernes S.C."/>
            <person name="Myers E.W."/>
            <person name="Teeling E.C."/>
        </authorList>
    </citation>
    <scope>NUCLEOTIDE SEQUENCE [LARGE SCALE GENOMIC DNA]</scope>
    <source>
        <strain evidence="2">MRouAeg1</strain>
        <tissue evidence="2">Muscle</tissue>
    </source>
</reference>
<evidence type="ECO:0000313" key="2">
    <source>
        <dbReference type="EMBL" id="KAF6505886.1"/>
    </source>
</evidence>
<comment type="caution">
    <text evidence="2">The sequence shown here is derived from an EMBL/GenBank/DDBJ whole genome shotgun (WGS) entry which is preliminary data.</text>
</comment>
<evidence type="ECO:0000313" key="3">
    <source>
        <dbReference type="Proteomes" id="UP000593571"/>
    </source>
</evidence>
<dbReference type="EMBL" id="JACASE010000001">
    <property type="protein sequence ID" value="KAF6505886.1"/>
    <property type="molecule type" value="Genomic_DNA"/>
</dbReference>
<dbReference type="AlphaFoldDB" id="A0A7J8KAI7"/>
<gene>
    <name evidence="2" type="ORF">HJG63_007777</name>
</gene>
<evidence type="ECO:0000256" key="1">
    <source>
        <dbReference type="SAM" id="SignalP"/>
    </source>
</evidence>
<name>A0A7J8KAI7_ROUAE</name>
<feature type="chain" id="PRO_5029530096" description="Secreted protein" evidence="1">
    <location>
        <begin position="19"/>
        <end position="125"/>
    </location>
</feature>
<proteinExistence type="predicted"/>
<keyword evidence="1" id="KW-0732">Signal</keyword>
<feature type="signal peptide" evidence="1">
    <location>
        <begin position="1"/>
        <end position="18"/>
    </location>
</feature>
<sequence>MSRYIVLMCSPCLPGALAVTLFGHVTADAPEIPDSVECREKGFPEGRVLWVFVFFFQASSSKSFETESVNLVLDLALIAGFSSFPSPPLPFPPLPFPSFPWASVSHLYNKQIGLLLAKVHFGSTF</sequence>
<organism evidence="2 3">
    <name type="scientific">Rousettus aegyptiacus</name>
    <name type="common">Egyptian fruit bat</name>
    <name type="synonym">Pteropus aegyptiacus</name>
    <dbReference type="NCBI Taxonomy" id="9407"/>
    <lineage>
        <taxon>Eukaryota</taxon>
        <taxon>Metazoa</taxon>
        <taxon>Chordata</taxon>
        <taxon>Craniata</taxon>
        <taxon>Vertebrata</taxon>
        <taxon>Euteleostomi</taxon>
        <taxon>Mammalia</taxon>
        <taxon>Eutheria</taxon>
        <taxon>Laurasiatheria</taxon>
        <taxon>Chiroptera</taxon>
        <taxon>Yinpterochiroptera</taxon>
        <taxon>Pteropodoidea</taxon>
        <taxon>Pteropodidae</taxon>
        <taxon>Rousettinae</taxon>
        <taxon>Rousettus</taxon>
    </lineage>
</organism>
<protein>
    <recommendedName>
        <fullName evidence="4">Secreted protein</fullName>
    </recommendedName>
</protein>
<keyword evidence="3" id="KW-1185">Reference proteome</keyword>